<dbReference type="AlphaFoldDB" id="A0A8J2SRW6"/>
<feature type="transmembrane region" description="Helical" evidence="1">
    <location>
        <begin position="176"/>
        <end position="197"/>
    </location>
</feature>
<feature type="transmembrane region" description="Helical" evidence="1">
    <location>
        <begin position="75"/>
        <end position="93"/>
    </location>
</feature>
<dbReference type="EMBL" id="CAKKNE010000003">
    <property type="protein sequence ID" value="CAH0371599.1"/>
    <property type="molecule type" value="Genomic_DNA"/>
</dbReference>
<keyword evidence="1" id="KW-0812">Transmembrane</keyword>
<keyword evidence="1" id="KW-0472">Membrane</keyword>
<name>A0A8J2SRW6_9STRA</name>
<evidence type="ECO:0000313" key="3">
    <source>
        <dbReference type="Proteomes" id="UP000789595"/>
    </source>
</evidence>
<gene>
    <name evidence="2" type="ORF">PECAL_3P15480</name>
</gene>
<protein>
    <submittedName>
        <fullName evidence="2">Uncharacterized protein</fullName>
    </submittedName>
</protein>
<evidence type="ECO:0000256" key="1">
    <source>
        <dbReference type="SAM" id="Phobius"/>
    </source>
</evidence>
<comment type="caution">
    <text evidence="2">The sequence shown here is derived from an EMBL/GenBank/DDBJ whole genome shotgun (WGS) entry which is preliminary data.</text>
</comment>
<accession>A0A8J2SRW6</accession>
<feature type="transmembrane region" description="Helical" evidence="1">
    <location>
        <begin position="113"/>
        <end position="132"/>
    </location>
</feature>
<sequence length="345" mass="36556">MRRPTFLRVYSSDATEKADEATPINRSDSDDVRNSIDNNELHLYTELHNDEQMLMFRPTMALEGPVARSYFDGTWPWQCAVVFCFCFWSHAVATRGAVLRAAVGINLAQSQLVTLAAAAAIHLVVPAALGAYAGMIDPRLAPNWGWITLHASLAVVGWLALSRYKLLNGVGGRLGTMTYVTGNVATFLAIAAGDVAWDELSCCNYEKRVARVASVGTCVAVVFCAVLTRLVSQFLGGTRWGSPVAAGAFVSFALMLCISVSGYKHAAAVELGLGVGSFVSMGSTSLLPETSDVAAAAALAAGFVLLLLPIQVHPPGGKQGLTAVLGSLAWAGVRRLLFRPPDARG</sequence>
<proteinExistence type="predicted"/>
<feature type="transmembrane region" description="Helical" evidence="1">
    <location>
        <begin position="144"/>
        <end position="164"/>
    </location>
</feature>
<feature type="transmembrane region" description="Helical" evidence="1">
    <location>
        <begin position="209"/>
        <end position="228"/>
    </location>
</feature>
<keyword evidence="3" id="KW-1185">Reference proteome</keyword>
<evidence type="ECO:0000313" key="2">
    <source>
        <dbReference type="EMBL" id="CAH0371599.1"/>
    </source>
</evidence>
<reference evidence="2" key="1">
    <citation type="submission" date="2021-11" db="EMBL/GenBank/DDBJ databases">
        <authorList>
            <consortium name="Genoscope - CEA"/>
            <person name="William W."/>
        </authorList>
    </citation>
    <scope>NUCLEOTIDE SEQUENCE</scope>
</reference>
<organism evidence="2 3">
    <name type="scientific">Pelagomonas calceolata</name>
    <dbReference type="NCBI Taxonomy" id="35677"/>
    <lineage>
        <taxon>Eukaryota</taxon>
        <taxon>Sar</taxon>
        <taxon>Stramenopiles</taxon>
        <taxon>Ochrophyta</taxon>
        <taxon>Pelagophyceae</taxon>
        <taxon>Pelagomonadales</taxon>
        <taxon>Pelagomonadaceae</taxon>
        <taxon>Pelagomonas</taxon>
    </lineage>
</organism>
<feature type="transmembrane region" description="Helical" evidence="1">
    <location>
        <begin position="240"/>
        <end position="260"/>
    </location>
</feature>
<dbReference type="Proteomes" id="UP000789595">
    <property type="component" value="Unassembled WGS sequence"/>
</dbReference>
<keyword evidence="1" id="KW-1133">Transmembrane helix</keyword>